<evidence type="ECO:0000256" key="4">
    <source>
        <dbReference type="ARBA" id="ARBA00022801"/>
    </source>
</evidence>
<evidence type="ECO:0000259" key="5">
    <source>
        <dbReference type="Pfam" id="PF00728"/>
    </source>
</evidence>
<organism evidence="6 7">
    <name type="scientific">Cimex lectularius</name>
    <name type="common">Bed bug</name>
    <name type="synonym">Acanthia lectularia</name>
    <dbReference type="NCBI Taxonomy" id="79782"/>
    <lineage>
        <taxon>Eukaryota</taxon>
        <taxon>Metazoa</taxon>
        <taxon>Ecdysozoa</taxon>
        <taxon>Arthropoda</taxon>
        <taxon>Hexapoda</taxon>
        <taxon>Insecta</taxon>
        <taxon>Pterygota</taxon>
        <taxon>Neoptera</taxon>
        <taxon>Paraneoptera</taxon>
        <taxon>Hemiptera</taxon>
        <taxon>Heteroptera</taxon>
        <taxon>Panheteroptera</taxon>
        <taxon>Cimicomorpha</taxon>
        <taxon>Cimicidae</taxon>
        <taxon>Cimex</taxon>
    </lineage>
</organism>
<dbReference type="PANTHER" id="PTHR21040:SF8">
    <property type="entry name" value="BCDNA.GH04120"/>
    <property type="match status" value="1"/>
</dbReference>
<dbReference type="InterPro" id="IPR038901">
    <property type="entry name" value="HEXDC-like"/>
</dbReference>
<dbReference type="InterPro" id="IPR015883">
    <property type="entry name" value="Glyco_hydro_20_cat"/>
</dbReference>
<dbReference type="GO" id="GO:0004563">
    <property type="term" value="F:beta-N-acetylhexosaminidase activity"/>
    <property type="evidence" value="ECO:0007669"/>
    <property type="project" value="UniProtKB-EC"/>
</dbReference>
<evidence type="ECO:0000256" key="3">
    <source>
        <dbReference type="ARBA" id="ARBA00012663"/>
    </source>
</evidence>
<evidence type="ECO:0000256" key="1">
    <source>
        <dbReference type="ARBA" id="ARBA00001231"/>
    </source>
</evidence>
<name>A0A8I6S4V1_CIMLE</name>
<sequence>MWRKHRRCLLLVILFMTLVLVFLIVKDIHIDSTTDRRRFLEENGMLRATIKPEFNKGFNTETQRVVHLDLKGAPPRLSYLKVLLPALAAHGCDTLLIEYEDMFPYTGKIVNISARNSYTIKEVRELLTQAHDLGLEVIPLVQTFGHLEHVLKLKDWSHLREVPPYPQAICPSNPDSFLLIQEMISQVMAFHVGARYIHIGADEVFHLGICPLCVRSNINPTHLFINHVLKIAQYITEKYPNVKPIIWDDMMRSWSKETLKNSKLSDTIEPMVWVYSRNVFETLRYPQWRTYLDVFPKLWVAGAFKGASKPTSVFPDLMTRYENQRSWLGAFKTLNDKSHPQIVGYVLTGWSRHDHFSVLCEILPASLPSLFLNLAVIKEPDSEKSILLKKWGKALSCASTQAANLDALPDVPEFLWYCSFPGSDLFKLLIQLSILKSNVATIEKTITQNQGWMTDYNVRHNFTSPWRIIEDYTRLRVFPTLNNLNIIRKNITTTMNKYFDFYSTNEFLQQKVLPLQNTLLNLSKTLDRLIVKTTWPRRPLS</sequence>
<dbReference type="EC" id="3.2.1.52" evidence="3"/>
<dbReference type="EnsemblMetazoa" id="XM_014400704.2">
    <property type="protein sequence ID" value="XP_014256190.1"/>
    <property type="gene ID" value="LOC106670400"/>
</dbReference>
<accession>A0A8I6S4V1</accession>
<evidence type="ECO:0000256" key="2">
    <source>
        <dbReference type="ARBA" id="ARBA00006285"/>
    </source>
</evidence>
<feature type="domain" description="Glycoside hydrolase family 20 catalytic" evidence="5">
    <location>
        <begin position="114"/>
        <end position="264"/>
    </location>
</feature>
<keyword evidence="4" id="KW-0378">Hydrolase</keyword>
<dbReference type="CDD" id="cd06565">
    <property type="entry name" value="GH20_GcnA-like"/>
    <property type="match status" value="1"/>
</dbReference>
<dbReference type="GeneID" id="106670400"/>
<proteinExistence type="inferred from homology"/>
<comment type="catalytic activity">
    <reaction evidence="1">
        <text>Hydrolysis of terminal non-reducing N-acetyl-D-hexosamine residues in N-acetyl-beta-D-hexosaminides.</text>
        <dbReference type="EC" id="3.2.1.52"/>
    </reaction>
</comment>
<dbReference type="Pfam" id="PF00728">
    <property type="entry name" value="Glyco_hydro_20"/>
    <property type="match status" value="1"/>
</dbReference>
<dbReference type="AlphaFoldDB" id="A0A8I6S4V1"/>
<evidence type="ECO:0000313" key="6">
    <source>
        <dbReference type="EnsemblMetazoa" id="XP_014256190.1"/>
    </source>
</evidence>
<comment type="similarity">
    <text evidence="2">Belongs to the glycosyl hydrolase 20 family.</text>
</comment>
<dbReference type="PANTHER" id="PTHR21040">
    <property type="entry name" value="BCDNA.GH04120"/>
    <property type="match status" value="1"/>
</dbReference>
<dbReference type="GO" id="GO:0005975">
    <property type="term" value="P:carbohydrate metabolic process"/>
    <property type="evidence" value="ECO:0007669"/>
    <property type="project" value="InterPro"/>
</dbReference>
<keyword evidence="7" id="KW-1185">Reference proteome</keyword>
<reference evidence="6" key="1">
    <citation type="submission" date="2022-01" db="UniProtKB">
        <authorList>
            <consortium name="EnsemblMetazoa"/>
        </authorList>
    </citation>
    <scope>IDENTIFICATION</scope>
</reference>
<dbReference type="Gene3D" id="3.20.20.80">
    <property type="entry name" value="Glycosidases"/>
    <property type="match status" value="1"/>
</dbReference>
<dbReference type="KEGG" id="clec:106670400"/>
<dbReference type="Proteomes" id="UP000494040">
    <property type="component" value="Unassembled WGS sequence"/>
</dbReference>
<dbReference type="OrthoDB" id="10023921at2759"/>
<protein>
    <recommendedName>
        <fullName evidence="3">beta-N-acetylhexosaminidase</fullName>
        <ecNumber evidence="3">3.2.1.52</ecNumber>
    </recommendedName>
</protein>
<dbReference type="InterPro" id="IPR017853">
    <property type="entry name" value="GH"/>
</dbReference>
<dbReference type="SUPFAM" id="SSF51445">
    <property type="entry name" value="(Trans)glycosidases"/>
    <property type="match status" value="1"/>
</dbReference>
<evidence type="ECO:0000313" key="7">
    <source>
        <dbReference type="Proteomes" id="UP000494040"/>
    </source>
</evidence>
<dbReference type="RefSeq" id="XP_014256190.1">
    <property type="nucleotide sequence ID" value="XM_014400704.2"/>
</dbReference>